<dbReference type="RefSeq" id="WP_069852661.1">
    <property type="nucleotide sequence ID" value="NZ_CP014859.1"/>
</dbReference>
<name>A0AAC9HVP4_9PSEU</name>
<dbReference type="EMBL" id="CP014859">
    <property type="protein sequence ID" value="AOS65871.1"/>
    <property type="molecule type" value="Genomic_DNA"/>
</dbReference>
<dbReference type="AlphaFoldDB" id="A0AAC9HVP4"/>
<gene>
    <name evidence="2" type="ORF">TL08_25475</name>
</gene>
<evidence type="ECO:0000313" key="2">
    <source>
        <dbReference type="EMBL" id="AOS65871.1"/>
    </source>
</evidence>
<reference evidence="3" key="1">
    <citation type="submission" date="2016-03" db="EMBL/GenBank/DDBJ databases">
        <title>Complete genome sequence of the type strain Actinoalloteichus hymeniacidonis DSM 45092.</title>
        <authorList>
            <person name="Schaffert L."/>
            <person name="Albersmeier A."/>
            <person name="Winkler A."/>
            <person name="Kalinowski J."/>
            <person name="Zotchev S."/>
            <person name="Ruckert C."/>
        </authorList>
    </citation>
    <scope>NUCLEOTIDE SEQUENCE [LARGE SCALE GENOMIC DNA]</scope>
    <source>
        <strain evidence="3">HPA177(T) (DSM 45092(T))</strain>
    </source>
</reference>
<proteinExistence type="predicted"/>
<dbReference type="Proteomes" id="UP000095210">
    <property type="component" value="Chromosome"/>
</dbReference>
<organism evidence="2 3">
    <name type="scientific">Actinoalloteichus hymeniacidonis</name>
    <dbReference type="NCBI Taxonomy" id="340345"/>
    <lineage>
        <taxon>Bacteria</taxon>
        <taxon>Bacillati</taxon>
        <taxon>Actinomycetota</taxon>
        <taxon>Actinomycetes</taxon>
        <taxon>Pseudonocardiales</taxon>
        <taxon>Pseudonocardiaceae</taxon>
        <taxon>Actinoalloteichus</taxon>
    </lineage>
</organism>
<evidence type="ECO:0000256" key="1">
    <source>
        <dbReference type="SAM" id="MobiDB-lite"/>
    </source>
</evidence>
<sequence length="79" mass="8646">MTLVEMEQRLVEHRVAVRERVRDAAIDRARLGSRPRWRELLSGWLGRTAKRRAGAGGGAGASARRAAVPVRSTPVGCAR</sequence>
<evidence type="ECO:0000313" key="3">
    <source>
        <dbReference type="Proteomes" id="UP000095210"/>
    </source>
</evidence>
<keyword evidence="3" id="KW-1185">Reference proteome</keyword>
<feature type="region of interest" description="Disordered" evidence="1">
    <location>
        <begin position="52"/>
        <end position="79"/>
    </location>
</feature>
<accession>A0AAC9HVP4</accession>
<dbReference type="KEGG" id="ahm:TL08_25475"/>
<protein>
    <submittedName>
        <fullName evidence="2">Uncharacterized protein</fullName>
    </submittedName>
</protein>